<name>A0A563VMM6_9CYAN</name>
<comment type="similarity">
    <text evidence="1">Belongs to the bacterial solute-binding protein 1 family.</text>
</comment>
<sequence>MTIIKQIFSLSLGLTIATVITACGSGTEEQQASEDTKTVTVLGVVVGEQQDKLEAALAPFEEKTGITIVYEGTDAFATLLPVRVESGDAPDVAMFAQPGLMRDFAQSGQLVPISGFMEQSKLEEAYSQDWIDLAKVDDELYGVWYRAYVKSLVWYNPQAFAAQGYEVPQTWSEMITLSDRIVADGQTPWCLGMESGDATGWVGTDWVEDIMLRTAGAEVYDRWVNHEIPFDAPPVKEAFDKFGEIVLNPEYVQGGIVGAISTPFGDSPRGLLREPPNCYLHRQSSITSSFLPAEAVLGENIAVFPLPGIKEEFGTPVLVGGDVFAMFNDTPEARALMEYLATPEPHEIWAKLGGFISPHQQVSLDVYPDEVSKEQAEILANAETIRYDGSDMMPSSVGTGTFWTGIIDFVGGEDAEEVLTEIEKSWTF</sequence>
<keyword evidence="2" id="KW-0813">Transport</keyword>
<dbReference type="OrthoDB" id="94797at2"/>
<dbReference type="Gene3D" id="3.40.190.10">
    <property type="entry name" value="Periplasmic binding protein-like II"/>
    <property type="match status" value="2"/>
</dbReference>
<accession>A0A563VMM6</accession>
<evidence type="ECO:0000256" key="2">
    <source>
        <dbReference type="ARBA" id="ARBA00022448"/>
    </source>
</evidence>
<evidence type="ECO:0000313" key="3">
    <source>
        <dbReference type="EMBL" id="VEP12617.1"/>
    </source>
</evidence>
<protein>
    <submittedName>
        <fullName evidence="3">Alpha-glucosides-binding periplasmic protein AglE</fullName>
    </submittedName>
</protein>
<dbReference type="InterPro" id="IPR050490">
    <property type="entry name" value="Bact_solute-bd_prot1"/>
</dbReference>
<dbReference type="InterPro" id="IPR006059">
    <property type="entry name" value="SBP"/>
</dbReference>
<dbReference type="Proteomes" id="UP000320055">
    <property type="component" value="Unassembled WGS sequence"/>
</dbReference>
<evidence type="ECO:0000256" key="1">
    <source>
        <dbReference type="ARBA" id="ARBA00008520"/>
    </source>
</evidence>
<evidence type="ECO:0000313" key="4">
    <source>
        <dbReference type="Proteomes" id="UP000320055"/>
    </source>
</evidence>
<dbReference type="PROSITE" id="PS51257">
    <property type="entry name" value="PROKAR_LIPOPROTEIN"/>
    <property type="match status" value="1"/>
</dbReference>
<dbReference type="RefSeq" id="WP_144870654.1">
    <property type="nucleotide sequence ID" value="NZ_LR213908.1"/>
</dbReference>
<dbReference type="Pfam" id="PF01547">
    <property type="entry name" value="SBP_bac_1"/>
    <property type="match status" value="1"/>
</dbReference>
<dbReference type="PANTHER" id="PTHR43649">
    <property type="entry name" value="ARABINOSE-BINDING PROTEIN-RELATED"/>
    <property type="match status" value="1"/>
</dbReference>
<dbReference type="EMBL" id="CAACVJ010000065">
    <property type="protein sequence ID" value="VEP12617.1"/>
    <property type="molecule type" value="Genomic_DNA"/>
</dbReference>
<dbReference type="PANTHER" id="PTHR43649:SF29">
    <property type="entry name" value="OSMOPROTECTIVE COMPOUNDS-BINDING PROTEIN GGTB"/>
    <property type="match status" value="1"/>
</dbReference>
<dbReference type="AlphaFoldDB" id="A0A563VMM6"/>
<keyword evidence="4" id="KW-1185">Reference proteome</keyword>
<gene>
    <name evidence="3" type="primary">aglE</name>
    <name evidence="3" type="ORF">H1P_1570002</name>
</gene>
<dbReference type="SUPFAM" id="SSF53850">
    <property type="entry name" value="Periplasmic binding protein-like II"/>
    <property type="match status" value="1"/>
</dbReference>
<reference evidence="3 4" key="1">
    <citation type="submission" date="2019-01" db="EMBL/GenBank/DDBJ databases">
        <authorList>
            <person name="Brito A."/>
        </authorList>
    </citation>
    <scope>NUCLEOTIDE SEQUENCE [LARGE SCALE GENOMIC DNA]</scope>
    <source>
        <strain evidence="3">1</strain>
    </source>
</reference>
<organism evidence="3 4">
    <name type="scientific">Hyella patelloides LEGE 07179</name>
    <dbReference type="NCBI Taxonomy" id="945734"/>
    <lineage>
        <taxon>Bacteria</taxon>
        <taxon>Bacillati</taxon>
        <taxon>Cyanobacteriota</taxon>
        <taxon>Cyanophyceae</taxon>
        <taxon>Pleurocapsales</taxon>
        <taxon>Hyellaceae</taxon>
        <taxon>Hyella</taxon>
    </lineage>
</organism>
<proteinExistence type="inferred from homology"/>